<keyword evidence="3" id="KW-1185">Reference proteome</keyword>
<dbReference type="Proteomes" id="UP000193944">
    <property type="component" value="Unassembled WGS sequence"/>
</dbReference>
<name>A0A1Y1VUB6_9FUNG</name>
<comment type="caution">
    <text evidence="2">The sequence shown here is derived from an EMBL/GenBank/DDBJ whole genome shotgun (WGS) entry which is preliminary data.</text>
</comment>
<dbReference type="InterPro" id="IPR000845">
    <property type="entry name" value="Nucleoside_phosphorylase_d"/>
</dbReference>
<dbReference type="SUPFAM" id="SSF53167">
    <property type="entry name" value="Purine and uridine phosphorylases"/>
    <property type="match status" value="1"/>
</dbReference>
<dbReference type="AlphaFoldDB" id="A0A1Y1VUB6"/>
<dbReference type="STRING" id="1754192.A0A1Y1VUB6"/>
<dbReference type="GO" id="GO:0004850">
    <property type="term" value="F:uridine phosphorylase activity"/>
    <property type="evidence" value="ECO:0007669"/>
    <property type="project" value="TreeGrafter"/>
</dbReference>
<dbReference type="GO" id="GO:0005829">
    <property type="term" value="C:cytosol"/>
    <property type="evidence" value="ECO:0007669"/>
    <property type="project" value="TreeGrafter"/>
</dbReference>
<feature type="domain" description="Nucleoside phosphorylase" evidence="1">
    <location>
        <begin position="86"/>
        <end position="262"/>
    </location>
</feature>
<reference evidence="2 3" key="1">
    <citation type="submission" date="2016-08" db="EMBL/GenBank/DDBJ databases">
        <title>A Parts List for Fungal Cellulosomes Revealed by Comparative Genomics.</title>
        <authorList>
            <consortium name="DOE Joint Genome Institute"/>
            <person name="Haitjema C.H."/>
            <person name="Gilmore S.P."/>
            <person name="Henske J.K."/>
            <person name="Solomon K.V."/>
            <person name="De Groot R."/>
            <person name="Kuo A."/>
            <person name="Mondo S.J."/>
            <person name="Salamov A.A."/>
            <person name="Labutti K."/>
            <person name="Zhao Z."/>
            <person name="Chiniquy J."/>
            <person name="Barry K."/>
            <person name="Brewer H.M."/>
            <person name="Purvine S.O."/>
            <person name="Wright A.T."/>
            <person name="Boxma B."/>
            <person name="Van Alen T."/>
            <person name="Hackstein J.H."/>
            <person name="Baker S.E."/>
            <person name="Grigoriev I.V."/>
            <person name="O'Malley M.A."/>
        </authorList>
    </citation>
    <scope>NUCLEOTIDE SEQUENCE [LARGE SCALE GENOMIC DNA]</scope>
    <source>
        <strain evidence="2 3">S4</strain>
    </source>
</reference>
<gene>
    <name evidence="2" type="ORF">BCR32DRAFT_297908</name>
</gene>
<proteinExistence type="predicted"/>
<dbReference type="OrthoDB" id="416752at2759"/>
<sequence length="351" mass="39496">MSAEIKKVYLSHDFESANFPLDEEGRTYHVSTRPGEVANRVITVGDHYRAFQIAQYFDNVSIKDLNIKDGGPYKITKSNVFIYMSKRKFLTITGTYKGVPVSVVAICMGMPMMDFFLREVRYVVKGPMAIVRFGSCGTVKDIETGSVAVATGSFMISRNYDYFTGNDRENETSPYLITDSCSADSELQELLYKNLKRECDSAKIKVVKGLNGSADSFYSSQGRYDTNFVDSNEELINDIKKKHPDCLTLEMETYGLFHMAKCCTSTYNKEQNKAKRSKSSKNNEIKAGATTMIFANRVDNTFIASEKIPVLQERMTKGILDALIELDLGDDDDLQPLEGSVWESMIKNSQN</sequence>
<dbReference type="CDD" id="cd17769">
    <property type="entry name" value="NP_TgUP-like"/>
    <property type="match status" value="1"/>
</dbReference>
<dbReference type="PANTHER" id="PTHR43691">
    <property type="entry name" value="URIDINE PHOSPHORYLASE"/>
    <property type="match status" value="1"/>
</dbReference>
<evidence type="ECO:0000313" key="3">
    <source>
        <dbReference type="Proteomes" id="UP000193944"/>
    </source>
</evidence>
<dbReference type="PANTHER" id="PTHR43691:SF14">
    <property type="entry name" value="URIDINE PHOSPHORYLASE"/>
    <property type="match status" value="1"/>
</dbReference>
<organism evidence="2 3">
    <name type="scientific">Anaeromyces robustus</name>
    <dbReference type="NCBI Taxonomy" id="1754192"/>
    <lineage>
        <taxon>Eukaryota</taxon>
        <taxon>Fungi</taxon>
        <taxon>Fungi incertae sedis</taxon>
        <taxon>Chytridiomycota</taxon>
        <taxon>Chytridiomycota incertae sedis</taxon>
        <taxon>Neocallimastigomycetes</taxon>
        <taxon>Neocallimastigales</taxon>
        <taxon>Neocallimastigaceae</taxon>
        <taxon>Anaeromyces</taxon>
    </lineage>
</organism>
<dbReference type="InterPro" id="IPR035994">
    <property type="entry name" value="Nucleoside_phosphorylase_sf"/>
</dbReference>
<dbReference type="Pfam" id="PF01048">
    <property type="entry name" value="PNP_UDP_1"/>
    <property type="match status" value="1"/>
</dbReference>
<reference evidence="2 3" key="2">
    <citation type="submission" date="2016-08" db="EMBL/GenBank/DDBJ databases">
        <title>Pervasive Adenine N6-methylation of Active Genes in Fungi.</title>
        <authorList>
            <consortium name="DOE Joint Genome Institute"/>
            <person name="Mondo S.J."/>
            <person name="Dannebaum R.O."/>
            <person name="Kuo R.C."/>
            <person name="Labutti K."/>
            <person name="Haridas S."/>
            <person name="Kuo A."/>
            <person name="Salamov A."/>
            <person name="Ahrendt S.R."/>
            <person name="Lipzen A."/>
            <person name="Sullivan W."/>
            <person name="Andreopoulos W.B."/>
            <person name="Clum A."/>
            <person name="Lindquist E."/>
            <person name="Daum C."/>
            <person name="Ramamoorthy G.K."/>
            <person name="Gryganskyi A."/>
            <person name="Culley D."/>
            <person name="Magnuson J.K."/>
            <person name="James T.Y."/>
            <person name="O'Malley M.A."/>
            <person name="Stajich J.E."/>
            <person name="Spatafora J.W."/>
            <person name="Visel A."/>
            <person name="Grigoriev I.V."/>
        </authorList>
    </citation>
    <scope>NUCLEOTIDE SEQUENCE [LARGE SCALE GENOMIC DNA]</scope>
    <source>
        <strain evidence="2 3">S4</strain>
    </source>
</reference>
<dbReference type="GO" id="GO:0006218">
    <property type="term" value="P:uridine catabolic process"/>
    <property type="evidence" value="ECO:0007669"/>
    <property type="project" value="TreeGrafter"/>
</dbReference>
<protein>
    <submittedName>
        <fullName evidence="2">Purine and uridine phosphorylase</fullName>
    </submittedName>
</protein>
<dbReference type="EMBL" id="MCFG01000492">
    <property type="protein sequence ID" value="ORX64877.1"/>
    <property type="molecule type" value="Genomic_DNA"/>
</dbReference>
<evidence type="ECO:0000313" key="2">
    <source>
        <dbReference type="EMBL" id="ORX64877.1"/>
    </source>
</evidence>
<evidence type="ECO:0000259" key="1">
    <source>
        <dbReference type="Pfam" id="PF01048"/>
    </source>
</evidence>
<accession>A0A1Y1VUB6</accession>
<dbReference type="Gene3D" id="3.40.50.1580">
    <property type="entry name" value="Nucleoside phosphorylase domain"/>
    <property type="match status" value="1"/>
</dbReference>